<organism evidence="1 2">
    <name type="scientific">Dipteronia dyeriana</name>
    <dbReference type="NCBI Taxonomy" id="168575"/>
    <lineage>
        <taxon>Eukaryota</taxon>
        <taxon>Viridiplantae</taxon>
        <taxon>Streptophyta</taxon>
        <taxon>Embryophyta</taxon>
        <taxon>Tracheophyta</taxon>
        <taxon>Spermatophyta</taxon>
        <taxon>Magnoliopsida</taxon>
        <taxon>eudicotyledons</taxon>
        <taxon>Gunneridae</taxon>
        <taxon>Pentapetalae</taxon>
        <taxon>rosids</taxon>
        <taxon>malvids</taxon>
        <taxon>Sapindales</taxon>
        <taxon>Sapindaceae</taxon>
        <taxon>Hippocastanoideae</taxon>
        <taxon>Acereae</taxon>
        <taxon>Dipteronia</taxon>
    </lineage>
</organism>
<protein>
    <submittedName>
        <fullName evidence="1">Uncharacterized protein</fullName>
    </submittedName>
</protein>
<proteinExistence type="predicted"/>
<evidence type="ECO:0000313" key="1">
    <source>
        <dbReference type="EMBL" id="KAK2638902.1"/>
    </source>
</evidence>
<dbReference type="EMBL" id="JANJYI010000008">
    <property type="protein sequence ID" value="KAK2638902.1"/>
    <property type="molecule type" value="Genomic_DNA"/>
</dbReference>
<keyword evidence="2" id="KW-1185">Reference proteome</keyword>
<evidence type="ECO:0000313" key="2">
    <source>
        <dbReference type="Proteomes" id="UP001280121"/>
    </source>
</evidence>
<accession>A0AAD9TMN1</accession>
<comment type="caution">
    <text evidence="1">The sequence shown here is derived from an EMBL/GenBank/DDBJ whole genome shotgun (WGS) entry which is preliminary data.</text>
</comment>
<reference evidence="1" key="1">
    <citation type="journal article" date="2023" name="Plant J.">
        <title>Genome sequences and population genomics provide insights into the demographic history, inbreeding, and mutation load of two 'living fossil' tree species of Dipteronia.</title>
        <authorList>
            <person name="Feng Y."/>
            <person name="Comes H.P."/>
            <person name="Chen J."/>
            <person name="Zhu S."/>
            <person name="Lu R."/>
            <person name="Zhang X."/>
            <person name="Li P."/>
            <person name="Qiu J."/>
            <person name="Olsen K.M."/>
            <person name="Qiu Y."/>
        </authorList>
    </citation>
    <scope>NUCLEOTIDE SEQUENCE</scope>
    <source>
        <strain evidence="1">KIB01</strain>
    </source>
</reference>
<sequence>MEGSSTTSNNINGVKIIFKNKLYICGKKVGVKIYNSKNNPSNANTLFGGSRIQEFTSSVPSSEEKNSYSTVDEEVKVLNAKMNNLETSLNGRMHNLESIQSRLRMMILWKVYKCYFNIDPYTQKSRMGLIIELQVLRNVDLAKLG</sequence>
<gene>
    <name evidence="1" type="ORF">Ddye_026697</name>
</gene>
<dbReference type="AlphaFoldDB" id="A0AAD9TMN1"/>
<name>A0AAD9TMN1_9ROSI</name>
<dbReference type="Proteomes" id="UP001280121">
    <property type="component" value="Unassembled WGS sequence"/>
</dbReference>